<keyword evidence="1" id="KW-0862">Zinc</keyword>
<dbReference type="Gene3D" id="4.10.60.10">
    <property type="entry name" value="Zinc finger, CCHC-type"/>
    <property type="match status" value="1"/>
</dbReference>
<reference evidence="3 4" key="1">
    <citation type="journal article" date="2012" name="BMC Genomics">
        <title>Sequencing the genome of Marssonina brunnea reveals fungus-poplar co-evolution.</title>
        <authorList>
            <person name="Zhu S."/>
            <person name="Cao Y.-Z."/>
            <person name="Jiang C."/>
            <person name="Tan B.-Y."/>
            <person name="Wang Z."/>
            <person name="Feng S."/>
            <person name="Zhang L."/>
            <person name="Su X.-H."/>
            <person name="Brejova B."/>
            <person name="Vinar T."/>
            <person name="Xu M."/>
            <person name="Wang M.-X."/>
            <person name="Zhang S.-G."/>
            <person name="Huang M.-R."/>
            <person name="Wu R."/>
            <person name="Zhou Y."/>
        </authorList>
    </citation>
    <scope>NUCLEOTIDE SEQUENCE [LARGE SCALE GENOMIC DNA]</scope>
    <source>
        <strain evidence="3 4">MB_m1</strain>
    </source>
</reference>
<dbReference type="RefSeq" id="XP_007296296.1">
    <property type="nucleotide sequence ID" value="XM_007296234.1"/>
</dbReference>
<dbReference type="SMART" id="SM00343">
    <property type="entry name" value="ZnF_C2HC"/>
    <property type="match status" value="5"/>
</dbReference>
<proteinExistence type="predicted"/>
<dbReference type="InParanoid" id="K1XLI4"/>
<keyword evidence="1" id="KW-0479">Metal-binding</keyword>
<accession>K1XLI4</accession>
<dbReference type="InterPro" id="IPR036875">
    <property type="entry name" value="Znf_CCHC_sf"/>
</dbReference>
<keyword evidence="1" id="KW-0863">Zinc-finger</keyword>
<dbReference type="GO" id="GO:0008270">
    <property type="term" value="F:zinc ion binding"/>
    <property type="evidence" value="ECO:0007669"/>
    <property type="project" value="UniProtKB-KW"/>
</dbReference>
<evidence type="ECO:0000256" key="1">
    <source>
        <dbReference type="PROSITE-ProRule" id="PRU00047"/>
    </source>
</evidence>
<dbReference type="Proteomes" id="UP000006753">
    <property type="component" value="Unassembled WGS sequence"/>
</dbReference>
<dbReference type="OrthoDB" id="3863715at2759"/>
<dbReference type="PROSITE" id="PS50158">
    <property type="entry name" value="ZF_CCHC"/>
    <property type="match status" value="1"/>
</dbReference>
<dbReference type="STRING" id="1072389.K1XLI4"/>
<sequence>MAREGGSKGRGGGGVAGAGAKTCNKCYQVGHLAANCYANGQASRNPPKQCGKCSKTGHLTAECRQGKGANTAAKHFACTVCKMNNHTTADCTRKGKAGSTTKTGPRVTRPCRWCSEMHLDRDCPVKGGNYGGSSTSHDEDVIMVDAFGPAWVDPACHHCGVQHFSNDCPSILLHPQPGQFRFPRFTAPTQPGKTVWDAAHHRDEEDDNGDAYSHFRFVNHNLNTAFYISFKMVVGNPQEEVRVDADGDVIMTSDW</sequence>
<dbReference type="GO" id="GO:0003676">
    <property type="term" value="F:nucleic acid binding"/>
    <property type="evidence" value="ECO:0007669"/>
    <property type="project" value="InterPro"/>
</dbReference>
<dbReference type="KEGG" id="mbe:MBM_08407"/>
<dbReference type="InterPro" id="IPR001878">
    <property type="entry name" value="Znf_CCHC"/>
</dbReference>
<evidence type="ECO:0000313" key="3">
    <source>
        <dbReference type="EMBL" id="EKD13324.1"/>
    </source>
</evidence>
<evidence type="ECO:0000259" key="2">
    <source>
        <dbReference type="PROSITE" id="PS50158"/>
    </source>
</evidence>
<evidence type="ECO:0000313" key="4">
    <source>
        <dbReference type="Proteomes" id="UP000006753"/>
    </source>
</evidence>
<dbReference type="HOGENOM" id="CLU_1090197_0_0_1"/>
<dbReference type="SUPFAM" id="SSF57756">
    <property type="entry name" value="Retrovirus zinc finger-like domains"/>
    <property type="match status" value="1"/>
</dbReference>
<feature type="domain" description="CCHC-type" evidence="2">
    <location>
        <begin position="50"/>
        <end position="65"/>
    </location>
</feature>
<name>K1XLI4_MARBU</name>
<dbReference type="EMBL" id="JH921450">
    <property type="protein sequence ID" value="EKD13324.1"/>
    <property type="molecule type" value="Genomic_DNA"/>
</dbReference>
<dbReference type="AlphaFoldDB" id="K1XLI4"/>
<dbReference type="GeneID" id="18764342"/>
<keyword evidence="4" id="KW-1185">Reference proteome</keyword>
<organism evidence="3 4">
    <name type="scientific">Marssonina brunnea f. sp. multigermtubi (strain MB_m1)</name>
    <name type="common">Marssonina leaf spot fungus</name>
    <dbReference type="NCBI Taxonomy" id="1072389"/>
    <lineage>
        <taxon>Eukaryota</taxon>
        <taxon>Fungi</taxon>
        <taxon>Dikarya</taxon>
        <taxon>Ascomycota</taxon>
        <taxon>Pezizomycotina</taxon>
        <taxon>Leotiomycetes</taxon>
        <taxon>Helotiales</taxon>
        <taxon>Drepanopezizaceae</taxon>
        <taxon>Drepanopeziza</taxon>
    </lineage>
</organism>
<protein>
    <submittedName>
        <fullName evidence="3">Zinc knuckle protein</fullName>
    </submittedName>
</protein>
<gene>
    <name evidence="3" type="ORF">MBM_08407</name>
</gene>